<evidence type="ECO:0000313" key="2">
    <source>
        <dbReference type="Proteomes" id="UP001162030"/>
    </source>
</evidence>
<organism evidence="1 2">
    <name type="scientific">Methylocaldum szegediense</name>
    <dbReference type="NCBI Taxonomy" id="73780"/>
    <lineage>
        <taxon>Bacteria</taxon>
        <taxon>Pseudomonadati</taxon>
        <taxon>Pseudomonadota</taxon>
        <taxon>Gammaproteobacteria</taxon>
        <taxon>Methylococcales</taxon>
        <taxon>Methylococcaceae</taxon>
        <taxon>Methylocaldum</taxon>
    </lineage>
</organism>
<keyword evidence="2" id="KW-1185">Reference proteome</keyword>
<dbReference type="EMBL" id="OX458333">
    <property type="protein sequence ID" value="CAI8766153.1"/>
    <property type="molecule type" value="Genomic_DNA"/>
</dbReference>
<evidence type="ECO:0000313" key="1">
    <source>
        <dbReference type="EMBL" id="CAI8766153.1"/>
    </source>
</evidence>
<accession>A0ABM9HYN3</accession>
<protein>
    <submittedName>
        <fullName evidence="1">Uncharacterized protein</fullName>
    </submittedName>
</protein>
<dbReference type="Proteomes" id="UP001162030">
    <property type="component" value="Chromosome"/>
</dbReference>
<sequence length="27" mass="3113">METHRRLKAADKIRLIAIGEAFSDLEQ</sequence>
<reference evidence="1 2" key="1">
    <citation type="submission" date="2023-03" db="EMBL/GenBank/DDBJ databases">
        <authorList>
            <person name="Pearce D."/>
        </authorList>
    </citation>
    <scope>NUCLEOTIDE SEQUENCE [LARGE SCALE GENOMIC DNA]</scope>
    <source>
        <strain evidence="1">Msz</strain>
    </source>
</reference>
<name>A0ABM9HYN3_9GAMM</name>
<proteinExistence type="predicted"/>
<gene>
    <name evidence="1" type="ORF">MSZNOR_0937</name>
</gene>